<gene>
    <name evidence="2" type="ORF">H9728_00460</name>
</gene>
<dbReference type="AlphaFoldDB" id="A0A9D1Z615"/>
<accession>A0A9D1Z615</accession>
<protein>
    <submittedName>
        <fullName evidence="2">Uncharacterized protein</fullName>
    </submittedName>
</protein>
<feature type="transmembrane region" description="Helical" evidence="1">
    <location>
        <begin position="208"/>
        <end position="224"/>
    </location>
</feature>
<feature type="transmembrane region" description="Helical" evidence="1">
    <location>
        <begin position="36"/>
        <end position="56"/>
    </location>
</feature>
<reference evidence="2" key="1">
    <citation type="journal article" date="2021" name="PeerJ">
        <title>Extensive microbial diversity within the chicken gut microbiome revealed by metagenomics and culture.</title>
        <authorList>
            <person name="Gilroy R."/>
            <person name="Ravi A."/>
            <person name="Getino M."/>
            <person name="Pursley I."/>
            <person name="Horton D.L."/>
            <person name="Alikhan N.F."/>
            <person name="Baker D."/>
            <person name="Gharbi K."/>
            <person name="Hall N."/>
            <person name="Watson M."/>
            <person name="Adriaenssens E.M."/>
            <person name="Foster-Nyarko E."/>
            <person name="Jarju S."/>
            <person name="Secka A."/>
            <person name="Antonio M."/>
            <person name="Oren A."/>
            <person name="Chaudhuri R.R."/>
            <person name="La Ragione R."/>
            <person name="Hildebrand F."/>
            <person name="Pallen M.J."/>
        </authorList>
    </citation>
    <scope>NUCLEOTIDE SEQUENCE</scope>
    <source>
        <strain evidence="2">CHK199-9574</strain>
    </source>
</reference>
<organism evidence="2 3">
    <name type="scientific">Candidatus Borkfalkia excrementavium</name>
    <dbReference type="NCBI Taxonomy" id="2838505"/>
    <lineage>
        <taxon>Bacteria</taxon>
        <taxon>Bacillati</taxon>
        <taxon>Bacillota</taxon>
        <taxon>Clostridia</taxon>
        <taxon>Christensenellales</taxon>
        <taxon>Christensenellaceae</taxon>
        <taxon>Candidatus Borkfalkia</taxon>
    </lineage>
</organism>
<sequence length="251" mass="27520">MKKIDLPLLTDTIFMASVSLLFFFCLFRYYLRSFWAALACALAAAGGVAAATYFLVRRKHRKRQEAGLSSAEIAKLTFHLAMEAPERAVKRLADALSAKHGAQAKILGNRIRAGGTDYYPLFQLEPVSADRIAPIVRAEGDKKAIAAVVLTPDAESLALAFGIAVMNAEEIYALLKETGCLPEEYIAAAKKPKNIKEGLKRRIRKSSYKGYLLAGVMLLLFSLITFFPVYYIVSGSLMLAAAVLVRFFGKA</sequence>
<dbReference type="Proteomes" id="UP000824135">
    <property type="component" value="Unassembled WGS sequence"/>
</dbReference>
<proteinExistence type="predicted"/>
<name>A0A9D1Z615_9FIRM</name>
<dbReference type="EMBL" id="DXCO01000004">
    <property type="protein sequence ID" value="HIY77495.1"/>
    <property type="molecule type" value="Genomic_DNA"/>
</dbReference>
<dbReference type="PROSITE" id="PS50890">
    <property type="entry name" value="PUA"/>
    <property type="match status" value="1"/>
</dbReference>
<keyword evidence="1" id="KW-1133">Transmembrane helix</keyword>
<comment type="caution">
    <text evidence="2">The sequence shown here is derived from an EMBL/GenBank/DDBJ whole genome shotgun (WGS) entry which is preliminary data.</text>
</comment>
<evidence type="ECO:0000256" key="1">
    <source>
        <dbReference type="SAM" id="Phobius"/>
    </source>
</evidence>
<evidence type="ECO:0000313" key="2">
    <source>
        <dbReference type="EMBL" id="HIY77495.1"/>
    </source>
</evidence>
<evidence type="ECO:0000313" key="3">
    <source>
        <dbReference type="Proteomes" id="UP000824135"/>
    </source>
</evidence>
<keyword evidence="1" id="KW-0472">Membrane</keyword>
<keyword evidence="1" id="KW-0812">Transmembrane</keyword>
<feature type="transmembrane region" description="Helical" evidence="1">
    <location>
        <begin position="12"/>
        <end position="30"/>
    </location>
</feature>
<reference evidence="2" key="2">
    <citation type="submission" date="2021-04" db="EMBL/GenBank/DDBJ databases">
        <authorList>
            <person name="Gilroy R."/>
        </authorList>
    </citation>
    <scope>NUCLEOTIDE SEQUENCE</scope>
    <source>
        <strain evidence="2">CHK199-9574</strain>
    </source>
</reference>